<feature type="region of interest" description="Disordered" evidence="1">
    <location>
        <begin position="1"/>
        <end position="30"/>
    </location>
</feature>
<name>A0A8T0F722_ARGBR</name>
<accession>A0A8T0F722</accession>
<evidence type="ECO:0000256" key="1">
    <source>
        <dbReference type="SAM" id="MobiDB-lite"/>
    </source>
</evidence>
<comment type="caution">
    <text evidence="2">The sequence shown here is derived from an EMBL/GenBank/DDBJ whole genome shotgun (WGS) entry which is preliminary data.</text>
</comment>
<reference evidence="2" key="1">
    <citation type="journal article" date="2020" name="bioRxiv">
        <title>Chromosome-level reference genome of the European wasp spider Argiope bruennichi: a resource for studies on range expansion and evolutionary adaptation.</title>
        <authorList>
            <person name="Sheffer M.M."/>
            <person name="Hoppe A."/>
            <person name="Krehenwinkel H."/>
            <person name="Uhl G."/>
            <person name="Kuss A.W."/>
            <person name="Jensen L."/>
            <person name="Jensen C."/>
            <person name="Gillespie R.G."/>
            <person name="Hoff K.J."/>
            <person name="Prost S."/>
        </authorList>
    </citation>
    <scope>NUCLEOTIDE SEQUENCE</scope>
</reference>
<dbReference type="AlphaFoldDB" id="A0A8T0F722"/>
<evidence type="ECO:0000313" key="3">
    <source>
        <dbReference type="Proteomes" id="UP000807504"/>
    </source>
</evidence>
<proteinExistence type="predicted"/>
<organism evidence="2 3">
    <name type="scientific">Argiope bruennichi</name>
    <name type="common">Wasp spider</name>
    <name type="synonym">Aranea bruennichi</name>
    <dbReference type="NCBI Taxonomy" id="94029"/>
    <lineage>
        <taxon>Eukaryota</taxon>
        <taxon>Metazoa</taxon>
        <taxon>Ecdysozoa</taxon>
        <taxon>Arthropoda</taxon>
        <taxon>Chelicerata</taxon>
        <taxon>Arachnida</taxon>
        <taxon>Araneae</taxon>
        <taxon>Araneomorphae</taxon>
        <taxon>Entelegynae</taxon>
        <taxon>Araneoidea</taxon>
        <taxon>Araneidae</taxon>
        <taxon>Argiope</taxon>
    </lineage>
</organism>
<evidence type="ECO:0000313" key="2">
    <source>
        <dbReference type="EMBL" id="KAF8785239.1"/>
    </source>
</evidence>
<gene>
    <name evidence="2" type="ORF">HNY73_010811</name>
</gene>
<reference evidence="2" key="2">
    <citation type="submission" date="2020-06" db="EMBL/GenBank/DDBJ databases">
        <authorList>
            <person name="Sheffer M."/>
        </authorList>
    </citation>
    <scope>NUCLEOTIDE SEQUENCE</scope>
</reference>
<dbReference type="EMBL" id="JABXBU010000030">
    <property type="protein sequence ID" value="KAF8785239.1"/>
    <property type="molecule type" value="Genomic_DNA"/>
</dbReference>
<sequence length="87" mass="9753">MVDEAIEKYGFPSSSAQQRQPVADESRRQGVNWIPMPSRVLQNLFRRIPAPASSEPSEEFPLAPESSDFRASSTVLRTSEMILIEDS</sequence>
<dbReference type="Proteomes" id="UP000807504">
    <property type="component" value="Unassembled WGS sequence"/>
</dbReference>
<protein>
    <submittedName>
        <fullName evidence="2">Uncharacterized protein</fullName>
    </submittedName>
</protein>
<keyword evidence="3" id="KW-1185">Reference proteome</keyword>